<keyword evidence="7 12" id="KW-0406">Ion transport</keyword>
<evidence type="ECO:0000256" key="13">
    <source>
        <dbReference type="SAM" id="MobiDB-lite"/>
    </source>
</evidence>
<keyword evidence="2 12" id="KW-0813">Transport</keyword>
<feature type="compositionally biased region" description="Low complexity" evidence="13">
    <location>
        <begin position="201"/>
        <end position="216"/>
    </location>
</feature>
<reference evidence="15" key="1">
    <citation type="submission" date="2020-04" db="EMBL/GenBank/DDBJ databases">
        <authorList>
            <person name="Alioto T."/>
            <person name="Alioto T."/>
            <person name="Gomez Garrido J."/>
        </authorList>
    </citation>
    <scope>NUCLEOTIDE SEQUENCE</scope>
    <source>
        <strain evidence="15">A484AB</strain>
    </source>
</reference>
<comment type="caution">
    <text evidence="15">The sequence shown here is derived from an EMBL/GenBank/DDBJ whole genome shotgun (WGS) entry which is preliminary data.</text>
</comment>
<evidence type="ECO:0000256" key="12">
    <source>
        <dbReference type="RuleBase" id="RU000679"/>
    </source>
</evidence>
<feature type="transmembrane region" description="Helical" evidence="14">
    <location>
        <begin position="577"/>
        <end position="603"/>
    </location>
</feature>
<keyword evidence="8 14" id="KW-0472">Membrane</keyword>
<dbReference type="AlphaFoldDB" id="A0A6S7HT34"/>
<dbReference type="FunFam" id="1.10.287.770:FF:000001">
    <property type="entry name" value="Acid-sensing ion channel subunit 1"/>
    <property type="match status" value="1"/>
</dbReference>
<feature type="region of interest" description="Disordered" evidence="13">
    <location>
        <begin position="178"/>
        <end position="221"/>
    </location>
</feature>
<dbReference type="PRINTS" id="PR01078">
    <property type="entry name" value="AMINACHANNEL"/>
</dbReference>
<dbReference type="PANTHER" id="PTHR11690:SF248">
    <property type="entry name" value="PICKPOCKET 17, ISOFORM A"/>
    <property type="match status" value="1"/>
</dbReference>
<dbReference type="GO" id="GO:0005886">
    <property type="term" value="C:plasma membrane"/>
    <property type="evidence" value="ECO:0007669"/>
    <property type="project" value="TreeGrafter"/>
</dbReference>
<evidence type="ECO:0000256" key="2">
    <source>
        <dbReference type="ARBA" id="ARBA00022448"/>
    </source>
</evidence>
<evidence type="ECO:0000256" key="6">
    <source>
        <dbReference type="ARBA" id="ARBA00023053"/>
    </source>
</evidence>
<keyword evidence="3 12" id="KW-0894">Sodium channel</keyword>
<keyword evidence="16" id="KW-1185">Reference proteome</keyword>
<keyword evidence="10 12" id="KW-0739">Sodium transport</keyword>
<evidence type="ECO:0000256" key="7">
    <source>
        <dbReference type="ARBA" id="ARBA00023065"/>
    </source>
</evidence>
<dbReference type="PANTHER" id="PTHR11690">
    <property type="entry name" value="AMILORIDE-SENSITIVE SODIUM CHANNEL-RELATED"/>
    <property type="match status" value="1"/>
</dbReference>
<evidence type="ECO:0000313" key="15">
    <source>
        <dbReference type="EMBL" id="CAB4008754.1"/>
    </source>
</evidence>
<evidence type="ECO:0000256" key="9">
    <source>
        <dbReference type="ARBA" id="ARBA00023180"/>
    </source>
</evidence>
<dbReference type="Pfam" id="PF00858">
    <property type="entry name" value="ASC"/>
    <property type="match status" value="1"/>
</dbReference>
<keyword evidence="11 12" id="KW-0407">Ion channel</keyword>
<accession>A0A6S7HT34</accession>
<feature type="transmembrane region" description="Helical" evidence="14">
    <location>
        <begin position="102"/>
        <end position="124"/>
    </location>
</feature>
<name>A0A6S7HT34_PARCT</name>
<keyword evidence="6" id="KW-0915">Sodium</keyword>
<evidence type="ECO:0000256" key="10">
    <source>
        <dbReference type="ARBA" id="ARBA00023201"/>
    </source>
</evidence>
<dbReference type="Gene3D" id="1.10.287.770">
    <property type="entry name" value="YojJ-like"/>
    <property type="match status" value="1"/>
</dbReference>
<proteinExistence type="inferred from homology"/>
<evidence type="ECO:0000256" key="11">
    <source>
        <dbReference type="ARBA" id="ARBA00023303"/>
    </source>
</evidence>
<sequence>MQRSQSGVQGPRPPAYDGRSQPYTLYGRDLFLPKPGNTPSFHSINRMDPGMNSRIDPQAQRKNGASSPQEKRESKSFKKLVHSFMGYTSTNGIGRLAESKTIFWKIFWSLVCMGAFSMFIYQFIELLQQYSSKPVSTSVSVTFEKRLPFPAVTICNLNILRKDAIPQTVKDALKKKYDYSSSSTDGSGTKRRRRNTPGSGDYNTDTPNTDAPTTDYSYQDYSGDFYYNDDDYSEYRDDAEEYGSGYENYDEDEEEEFPDPGTISAEARLRYEVDLVIGSLDEADLRDRGHLFDVLVRNCTWKGIDCKTGNISKYWSHEWNYKYGNCFTFNRGMDDEGKPQRVFRATKPGPSQGLLLEIDVQQEQYIGALTVEAGIRVLLHDQGHMTFPYEEGFSVSPGMATSVGIKKTQIIRLDRFNNKSCLPQDELPMTNIYRRYKNITTYSQQACLNSCLGLSQIFRCGCSEYSYPSDRDPCDVFDSKTSRCLRTVKYLFNNDRLSCLADCRQPCTEEAFLKTISSSQWPSKAYKDYLISQNKYHNESDNMLQLNVFFNELNFEKIEEQFSYGTINLLADIGGQLGLWIGISVITVCEFLELIVMFFAVCIKKINAMSEVHEVPAYG</sequence>
<gene>
    <name evidence="15" type="ORF">PACLA_8A011188</name>
</gene>
<evidence type="ECO:0000256" key="3">
    <source>
        <dbReference type="ARBA" id="ARBA00022461"/>
    </source>
</evidence>
<feature type="region of interest" description="Disordered" evidence="13">
    <location>
        <begin position="1"/>
        <end position="76"/>
    </location>
</feature>
<evidence type="ECO:0000256" key="4">
    <source>
        <dbReference type="ARBA" id="ARBA00022692"/>
    </source>
</evidence>
<comment type="subcellular location">
    <subcellularLocation>
        <location evidence="1">Membrane</location>
        <topology evidence="1">Multi-pass membrane protein</topology>
    </subcellularLocation>
</comment>
<keyword evidence="4 12" id="KW-0812">Transmembrane</keyword>
<dbReference type="Gene3D" id="2.60.470.10">
    <property type="entry name" value="Acid-sensing ion channels like domains"/>
    <property type="match status" value="1"/>
</dbReference>
<dbReference type="Proteomes" id="UP001152795">
    <property type="component" value="Unassembled WGS sequence"/>
</dbReference>
<organism evidence="15 16">
    <name type="scientific">Paramuricea clavata</name>
    <name type="common">Red gorgonian</name>
    <name type="synonym">Violescent sea-whip</name>
    <dbReference type="NCBI Taxonomy" id="317549"/>
    <lineage>
        <taxon>Eukaryota</taxon>
        <taxon>Metazoa</taxon>
        <taxon>Cnidaria</taxon>
        <taxon>Anthozoa</taxon>
        <taxon>Octocorallia</taxon>
        <taxon>Malacalcyonacea</taxon>
        <taxon>Plexauridae</taxon>
        <taxon>Paramuricea</taxon>
    </lineage>
</organism>
<dbReference type="OrthoDB" id="5971051at2759"/>
<dbReference type="InterPro" id="IPR001873">
    <property type="entry name" value="ENaC"/>
</dbReference>
<dbReference type="GO" id="GO:0015280">
    <property type="term" value="F:ligand-gated sodium channel activity"/>
    <property type="evidence" value="ECO:0007669"/>
    <property type="project" value="TreeGrafter"/>
</dbReference>
<evidence type="ECO:0000256" key="14">
    <source>
        <dbReference type="SAM" id="Phobius"/>
    </source>
</evidence>
<protein>
    <submittedName>
        <fullName evidence="15">Amiloride-sensitive sodium channel subunit alpha-like</fullName>
    </submittedName>
</protein>
<keyword evidence="5 14" id="KW-1133">Transmembrane helix</keyword>
<evidence type="ECO:0000256" key="1">
    <source>
        <dbReference type="ARBA" id="ARBA00004141"/>
    </source>
</evidence>
<evidence type="ECO:0000313" key="16">
    <source>
        <dbReference type="Proteomes" id="UP001152795"/>
    </source>
</evidence>
<evidence type="ECO:0000256" key="8">
    <source>
        <dbReference type="ARBA" id="ARBA00023136"/>
    </source>
</evidence>
<dbReference type="EMBL" id="CACRXK020006217">
    <property type="protein sequence ID" value="CAB4008754.1"/>
    <property type="molecule type" value="Genomic_DNA"/>
</dbReference>
<evidence type="ECO:0000256" key="5">
    <source>
        <dbReference type="ARBA" id="ARBA00022989"/>
    </source>
</evidence>
<keyword evidence="9" id="KW-0325">Glycoprotein</keyword>
<comment type="similarity">
    <text evidence="12">Belongs to the amiloride-sensitive sodium channel (TC 1.A.6) family.</text>
</comment>